<reference evidence="1" key="1">
    <citation type="journal article" date="2015" name="Front. Microbiol.">
        <title>Combining genomic sequencing methods to explore viral diversity and reveal potential virus-host interactions.</title>
        <authorList>
            <person name="Chow C.E."/>
            <person name="Winget D.M."/>
            <person name="White R.A.III."/>
            <person name="Hallam S.J."/>
            <person name="Suttle C.A."/>
        </authorList>
    </citation>
    <scope>NUCLEOTIDE SEQUENCE</scope>
    <source>
        <strain evidence="1">Oxic1_5</strain>
    </source>
</reference>
<dbReference type="EMBL" id="KR029600">
    <property type="protein sequence ID" value="AKH47952.1"/>
    <property type="molecule type" value="Genomic_DNA"/>
</dbReference>
<accession>A0A0F7L9A1</accession>
<sequence>MSLANLSKSLLRRLIASSDCGSISSSLISAISISKNLLTAFTLGVVMLKKILSSSSWVLSTKGYRFAT</sequence>
<reference evidence="1" key="2">
    <citation type="submission" date="2015-03" db="EMBL/GenBank/DDBJ databases">
        <authorList>
            <person name="Chow C.-E.T."/>
            <person name="Winget D.M."/>
            <person name="White R.A.III."/>
            <person name="Hallam S.J."/>
            <person name="Suttle C.A."/>
        </authorList>
    </citation>
    <scope>NUCLEOTIDE SEQUENCE</scope>
    <source>
        <strain evidence="1">Oxic1_5</strain>
    </source>
</reference>
<proteinExistence type="predicted"/>
<evidence type="ECO:0000313" key="1">
    <source>
        <dbReference type="EMBL" id="AKH47952.1"/>
    </source>
</evidence>
<protein>
    <submittedName>
        <fullName evidence="1">Uncharacterized protein</fullName>
    </submittedName>
</protein>
<organism evidence="1">
    <name type="scientific">uncultured marine virus</name>
    <dbReference type="NCBI Taxonomy" id="186617"/>
    <lineage>
        <taxon>Viruses</taxon>
        <taxon>environmental samples</taxon>
    </lineage>
</organism>
<name>A0A0F7L9A1_9VIRU</name>